<dbReference type="GO" id="GO:0006002">
    <property type="term" value="P:fructose 6-phosphate metabolic process"/>
    <property type="evidence" value="ECO:0007669"/>
    <property type="project" value="TreeGrafter"/>
</dbReference>
<sequence>MEVKFFNKRGEEVKKKPLKLKWVDFDIKKEFEHFMIKEIYEQPLVSKILIDSLKTEQSDIVNKFLDEIEKANKIVFIAAGSSYHSSLMGSRLLRELGYEAYSVLASEYKDMKYDKNTLIIAVSQSGETMDVILALKDLKERAKKVLSVVNVPYSTIQRISDSSLEIKAGPEKCVAATKTYTNQVIAFLYLANRLGMKVNVEEIPDEINRTINMNEERVKEIARDLKEERDIFIIGRGINYYSSLEISLKLKEISYIHAEALAGGELKHGTLALIEKGTKVLALNPSWDIDIKTNIEEVASRGGVVYEIPKDFYAKESYPNFSLYSVIVGQLLTYYTAREKGLPIDYPRNLAKSVTVK</sequence>
<keyword evidence="1" id="KW-0677">Repeat</keyword>
<proteinExistence type="predicted"/>
<dbReference type="PANTHER" id="PTHR10937:SF0">
    <property type="entry name" value="GLUTAMINE--FRUCTOSE-6-PHOSPHATE TRANSAMINASE (ISOMERIZING)"/>
    <property type="match status" value="1"/>
</dbReference>
<organism evidence="3 4">
    <name type="scientific">Candidatus Nanoclepta minutus</name>
    <dbReference type="NCBI Taxonomy" id="1940235"/>
    <lineage>
        <taxon>Archaea</taxon>
        <taxon>Nanobdellota</taxon>
        <taxon>Candidatus Nanoclepta</taxon>
    </lineage>
</organism>
<dbReference type="PROSITE" id="PS51464">
    <property type="entry name" value="SIS"/>
    <property type="match status" value="2"/>
</dbReference>
<evidence type="ECO:0000259" key="2">
    <source>
        <dbReference type="PROSITE" id="PS51464"/>
    </source>
</evidence>
<dbReference type="Pfam" id="PF01380">
    <property type="entry name" value="SIS"/>
    <property type="match status" value="2"/>
</dbReference>
<feature type="domain" description="SIS" evidence="2">
    <location>
        <begin position="221"/>
        <end position="347"/>
    </location>
</feature>
<dbReference type="InterPro" id="IPR035466">
    <property type="entry name" value="GlmS/AgaS_SIS"/>
</dbReference>
<dbReference type="CDD" id="cd05009">
    <property type="entry name" value="SIS_GlmS_GlmD_2"/>
    <property type="match status" value="1"/>
</dbReference>
<evidence type="ECO:0000256" key="1">
    <source>
        <dbReference type="ARBA" id="ARBA00022737"/>
    </source>
</evidence>
<name>A0A397WNL0_9ARCH</name>
<feature type="domain" description="SIS" evidence="2">
    <location>
        <begin position="64"/>
        <end position="201"/>
    </location>
</feature>
<dbReference type="EMBL" id="MWMI01000001">
    <property type="protein sequence ID" value="RIB35648.1"/>
    <property type="molecule type" value="Genomic_DNA"/>
</dbReference>
<dbReference type="GO" id="GO:0097367">
    <property type="term" value="F:carbohydrate derivative binding"/>
    <property type="evidence" value="ECO:0007669"/>
    <property type="project" value="InterPro"/>
</dbReference>
<dbReference type="GO" id="GO:0006047">
    <property type="term" value="P:UDP-N-acetylglucosamine metabolic process"/>
    <property type="evidence" value="ECO:0007669"/>
    <property type="project" value="TreeGrafter"/>
</dbReference>
<dbReference type="PANTHER" id="PTHR10937">
    <property type="entry name" value="GLUCOSAMINE--FRUCTOSE-6-PHOSPHATE AMINOTRANSFERASE, ISOMERIZING"/>
    <property type="match status" value="1"/>
</dbReference>
<dbReference type="Proteomes" id="UP000266622">
    <property type="component" value="Unassembled WGS sequence"/>
</dbReference>
<protein>
    <recommendedName>
        <fullName evidence="2">SIS domain-containing protein</fullName>
    </recommendedName>
</protein>
<dbReference type="InterPro" id="IPR035490">
    <property type="entry name" value="GlmS/FrlB_SIS"/>
</dbReference>
<dbReference type="SUPFAM" id="SSF53697">
    <property type="entry name" value="SIS domain"/>
    <property type="match status" value="1"/>
</dbReference>
<dbReference type="AlphaFoldDB" id="A0A397WNL0"/>
<comment type="caution">
    <text evidence="3">The sequence shown here is derived from an EMBL/GenBank/DDBJ whole genome shotgun (WGS) entry which is preliminary data.</text>
</comment>
<evidence type="ECO:0000313" key="3">
    <source>
        <dbReference type="EMBL" id="RIB35648.1"/>
    </source>
</evidence>
<dbReference type="Gene3D" id="3.40.50.10490">
    <property type="entry name" value="Glucose-6-phosphate isomerase like protein, domain 1"/>
    <property type="match status" value="2"/>
</dbReference>
<gene>
    <name evidence="3" type="ORF">BXU00_00920</name>
</gene>
<dbReference type="InterPro" id="IPR046348">
    <property type="entry name" value="SIS_dom_sf"/>
</dbReference>
<accession>A0A397WNL0</accession>
<dbReference type="InterPro" id="IPR001347">
    <property type="entry name" value="SIS_dom"/>
</dbReference>
<dbReference type="GO" id="GO:0004360">
    <property type="term" value="F:glutamine-fructose-6-phosphate transaminase (isomerizing) activity"/>
    <property type="evidence" value="ECO:0007669"/>
    <property type="project" value="TreeGrafter"/>
</dbReference>
<evidence type="ECO:0000313" key="4">
    <source>
        <dbReference type="Proteomes" id="UP000266622"/>
    </source>
</evidence>
<dbReference type="GO" id="GO:0006487">
    <property type="term" value="P:protein N-linked glycosylation"/>
    <property type="evidence" value="ECO:0007669"/>
    <property type="project" value="TreeGrafter"/>
</dbReference>
<dbReference type="CDD" id="cd05008">
    <property type="entry name" value="SIS_GlmS_GlmD_1"/>
    <property type="match status" value="1"/>
</dbReference>
<reference evidence="3 4" key="1">
    <citation type="journal article" date="2018" name="Syst. Appl. Microbiol.">
        <title>A new symbiotic nanoarchaeote (Candidatus Nanoclepta minutus) and its host (Zestosphaera tikiterensis gen. nov., sp. nov.) from a New Zealand hot spring.</title>
        <authorList>
            <person name="St John E."/>
            <person name="Liu Y."/>
            <person name="Podar M."/>
            <person name="Stott M.B."/>
            <person name="Meneghin J."/>
            <person name="Chen Z."/>
            <person name="Lagutin K."/>
            <person name="Mitchell K."/>
            <person name="Reysenbach A.L."/>
        </authorList>
    </citation>
    <scope>NUCLEOTIDE SEQUENCE [LARGE SCALE GENOMIC DNA]</scope>
    <source>
        <strain evidence="3">NZ3</strain>
    </source>
</reference>